<evidence type="ECO:0000256" key="1">
    <source>
        <dbReference type="SAM" id="MobiDB-lite"/>
    </source>
</evidence>
<keyword evidence="3" id="KW-1185">Reference proteome</keyword>
<evidence type="ECO:0000313" key="3">
    <source>
        <dbReference type="Proteomes" id="UP001519289"/>
    </source>
</evidence>
<protein>
    <submittedName>
        <fullName evidence="2">Uncharacterized protein</fullName>
    </submittedName>
</protein>
<name>A0ABS4JP78_9FIRM</name>
<proteinExistence type="predicted"/>
<organism evidence="2 3">
    <name type="scientific">Symbiobacterium terraclitae</name>
    <dbReference type="NCBI Taxonomy" id="557451"/>
    <lineage>
        <taxon>Bacteria</taxon>
        <taxon>Bacillati</taxon>
        <taxon>Bacillota</taxon>
        <taxon>Clostridia</taxon>
        <taxon>Eubacteriales</taxon>
        <taxon>Symbiobacteriaceae</taxon>
        <taxon>Symbiobacterium</taxon>
    </lineage>
</organism>
<feature type="compositionally biased region" description="Low complexity" evidence="1">
    <location>
        <begin position="52"/>
        <end position="64"/>
    </location>
</feature>
<dbReference type="EMBL" id="JAGGLG010000004">
    <property type="protein sequence ID" value="MBP2017339.1"/>
    <property type="molecule type" value="Genomic_DNA"/>
</dbReference>
<sequence>MRSEGFGTEGIRTEGVQSEGFSSEWHDREGVGASAPLGARSPSAGREGPDSAAEAPALAGPAPSPLAAQLLDREGLARAVLLAEVLGKPRALRPYGRR</sequence>
<dbReference type="RefSeq" id="WP_209465486.1">
    <property type="nucleotide sequence ID" value="NZ_JAGGLG010000004.1"/>
</dbReference>
<accession>A0ABS4JP78</accession>
<evidence type="ECO:0000313" key="2">
    <source>
        <dbReference type="EMBL" id="MBP2017339.1"/>
    </source>
</evidence>
<dbReference type="Proteomes" id="UP001519289">
    <property type="component" value="Unassembled WGS sequence"/>
</dbReference>
<comment type="caution">
    <text evidence="2">The sequence shown here is derived from an EMBL/GenBank/DDBJ whole genome shotgun (WGS) entry which is preliminary data.</text>
</comment>
<reference evidence="2 3" key="1">
    <citation type="submission" date="2021-03" db="EMBL/GenBank/DDBJ databases">
        <title>Genomic Encyclopedia of Type Strains, Phase IV (KMG-IV): sequencing the most valuable type-strain genomes for metagenomic binning, comparative biology and taxonomic classification.</title>
        <authorList>
            <person name="Goeker M."/>
        </authorList>
    </citation>
    <scope>NUCLEOTIDE SEQUENCE [LARGE SCALE GENOMIC DNA]</scope>
    <source>
        <strain evidence="2 3">DSM 27138</strain>
    </source>
</reference>
<feature type="region of interest" description="Disordered" evidence="1">
    <location>
        <begin position="1"/>
        <end position="64"/>
    </location>
</feature>
<gene>
    <name evidence="2" type="ORF">J2Z79_000722</name>
</gene>